<dbReference type="Proteomes" id="UP000189981">
    <property type="component" value="Unassembled WGS sequence"/>
</dbReference>
<dbReference type="OrthoDB" id="787262at2"/>
<reference evidence="2" key="1">
    <citation type="submission" date="2017-02" db="EMBL/GenBank/DDBJ databases">
        <authorList>
            <person name="Varghese N."/>
            <person name="Submissions S."/>
        </authorList>
    </citation>
    <scope>NUCLEOTIDE SEQUENCE [LARGE SCALE GENOMIC DNA]</scope>
    <source>
        <strain evidence="2">DSM 22385</strain>
    </source>
</reference>
<dbReference type="EMBL" id="FUYR01000001">
    <property type="protein sequence ID" value="SKB29417.1"/>
    <property type="molecule type" value="Genomic_DNA"/>
</dbReference>
<evidence type="ECO:0008006" key="3">
    <source>
        <dbReference type="Google" id="ProtNLM"/>
    </source>
</evidence>
<dbReference type="RefSeq" id="WP_079700766.1">
    <property type="nucleotide sequence ID" value="NZ_FUYR01000001.1"/>
</dbReference>
<dbReference type="AlphaFoldDB" id="A0A1T5A3U3"/>
<proteinExistence type="predicted"/>
<name>A0A1T5A3U3_9SPHI</name>
<accession>A0A1T5A3U3</accession>
<evidence type="ECO:0000313" key="1">
    <source>
        <dbReference type="EMBL" id="SKB29417.1"/>
    </source>
</evidence>
<keyword evidence="2" id="KW-1185">Reference proteome</keyword>
<gene>
    <name evidence="1" type="ORF">SAMN05661099_0263</name>
</gene>
<evidence type="ECO:0000313" key="2">
    <source>
        <dbReference type="Proteomes" id="UP000189981"/>
    </source>
</evidence>
<sequence length="305" mass="35687">MKIFRYLVIFLALLTVSCNYVRKISEDPIPTFTAVKGIKYSEVHRRFHNGLSFHESGFQLEPEWEVYFSADDSIKIYSPERKQYMPYRIFHSHKALFHFARDWFRVKHVSKDSLVLQVMELESRVVKEELSNVYMTLYSHDFINNVLKTTAEKLREPSREDSLFVKYRAIQANSDPDSLFAARNPVVLKSKSKLLEVVKTNSLADPYLGYISRSEEYLYPEYKIKIDKAYQDFQYSFQVIVDHNGKMVFKNFLVVVMPEFLETKTRVAKGIIDVYLKNLLEVIPGNTLGYPHSSVINLHVKGVKK</sequence>
<organism evidence="1 2">
    <name type="scientific">Daejeonella lutea</name>
    <dbReference type="NCBI Taxonomy" id="572036"/>
    <lineage>
        <taxon>Bacteria</taxon>
        <taxon>Pseudomonadati</taxon>
        <taxon>Bacteroidota</taxon>
        <taxon>Sphingobacteriia</taxon>
        <taxon>Sphingobacteriales</taxon>
        <taxon>Sphingobacteriaceae</taxon>
        <taxon>Daejeonella</taxon>
    </lineage>
</organism>
<dbReference type="PROSITE" id="PS51257">
    <property type="entry name" value="PROKAR_LIPOPROTEIN"/>
    <property type="match status" value="1"/>
</dbReference>
<protein>
    <recommendedName>
        <fullName evidence="3">Lipoprotein</fullName>
    </recommendedName>
</protein>